<dbReference type="Proteomes" id="UP000242469">
    <property type="component" value="Unassembled WGS sequence"/>
</dbReference>
<name>A0A1H4HC16_9GAMM</name>
<gene>
    <name evidence="1" type="ORF">SAMN02745729_1462</name>
</gene>
<dbReference type="STRING" id="1122198.SAMN02745729_1462"/>
<evidence type="ECO:0000313" key="2">
    <source>
        <dbReference type="Proteomes" id="UP000242469"/>
    </source>
</evidence>
<reference evidence="2" key="1">
    <citation type="submission" date="2016-10" db="EMBL/GenBank/DDBJ databases">
        <authorList>
            <person name="Varghese N."/>
            <person name="Submissions S."/>
        </authorList>
    </citation>
    <scope>NUCLEOTIDE SEQUENCE [LARGE SCALE GENOMIC DNA]</scope>
    <source>
        <strain evidence="2">DSM 11526</strain>
    </source>
</reference>
<dbReference type="AlphaFoldDB" id="A0A1H4HC16"/>
<accession>A0A1H4HC16</accession>
<dbReference type="Pfam" id="PF10987">
    <property type="entry name" value="DUF2806"/>
    <property type="match status" value="1"/>
</dbReference>
<keyword evidence="2" id="KW-1185">Reference proteome</keyword>
<dbReference type="OrthoDB" id="886161at2"/>
<dbReference type="InterPro" id="IPR021254">
    <property type="entry name" value="DUF2806"/>
</dbReference>
<proteinExistence type="predicted"/>
<protein>
    <recommendedName>
        <fullName evidence="3">TIGR03899 family protein</fullName>
    </recommendedName>
</protein>
<dbReference type="EMBL" id="FNRJ01000046">
    <property type="protein sequence ID" value="SEB19344.1"/>
    <property type="molecule type" value="Genomic_DNA"/>
</dbReference>
<organism evidence="1 2">
    <name type="scientific">Marinobacterium iners DSM 11526</name>
    <dbReference type="NCBI Taxonomy" id="1122198"/>
    <lineage>
        <taxon>Bacteria</taxon>
        <taxon>Pseudomonadati</taxon>
        <taxon>Pseudomonadota</taxon>
        <taxon>Gammaproteobacteria</taxon>
        <taxon>Oceanospirillales</taxon>
        <taxon>Oceanospirillaceae</taxon>
        <taxon>Marinobacterium</taxon>
    </lineage>
</organism>
<evidence type="ECO:0000313" key="1">
    <source>
        <dbReference type="EMBL" id="SEB19344.1"/>
    </source>
</evidence>
<evidence type="ECO:0008006" key="3">
    <source>
        <dbReference type="Google" id="ProtNLM"/>
    </source>
</evidence>
<dbReference type="RefSeq" id="WP_091828275.1">
    <property type="nucleotide sequence ID" value="NZ_FNRJ01000046.1"/>
</dbReference>
<sequence>MAEGSSLINLGDLSKPATVLIEKVSNAVGVLYEPRRIKKRAEAEAEAEKIKALASIELSDLQQRAIDRMVQQEARKQENIESITAQAASSLSEDSDVENLEEDWVAHFFKNCDTVSDTEMQSLWSRLLSGEASKPGTFSKRTVDFVASMDKKDAEIFTRFCQFSWFMGDVMPLIINHDDDIYKNEGINFSVLKHLDAIGLISFEPTSGYRRMGFGKFAQIFYFGRPTIIEFPKDSDNELKIGTVLLTRAGQELAPICGAQRNERFYEYVIGQWFKSGLIIQTPLLNK</sequence>